<dbReference type="PANTHER" id="PTHR30518:SF2">
    <property type="entry name" value="ENDOLYTIC MUREIN TRANSGLYCOSYLASE"/>
    <property type="match status" value="1"/>
</dbReference>
<dbReference type="Gene3D" id="3.30.1490.480">
    <property type="entry name" value="Endolytic murein transglycosylase"/>
    <property type="match status" value="1"/>
</dbReference>
<comment type="caution">
    <text evidence="8">The sequence shown here is derived from an EMBL/GenBank/DDBJ whole genome shotgun (WGS) entry which is preliminary data.</text>
</comment>
<dbReference type="PANTHER" id="PTHR30518">
    <property type="entry name" value="ENDOLYTIC MUREIN TRANSGLYCOSYLASE"/>
    <property type="match status" value="1"/>
</dbReference>
<organism evidence="8 9">
    <name type="scientific">Candidatus Staskawiczbacteria bacterium RIFCSPLOWO2_01_FULL_33_9</name>
    <dbReference type="NCBI Taxonomy" id="1802211"/>
    <lineage>
        <taxon>Bacteria</taxon>
        <taxon>Candidatus Staskawicziibacteriota</taxon>
    </lineage>
</organism>
<dbReference type="AlphaFoldDB" id="A0A1G2I9P7"/>
<keyword evidence="5 7" id="KW-0456">Lyase</keyword>
<comment type="similarity">
    <text evidence="7">Belongs to the transglycosylase MltG family.</text>
</comment>
<evidence type="ECO:0000256" key="6">
    <source>
        <dbReference type="ARBA" id="ARBA00023316"/>
    </source>
</evidence>
<dbReference type="GO" id="GO:0009252">
    <property type="term" value="P:peptidoglycan biosynthetic process"/>
    <property type="evidence" value="ECO:0007669"/>
    <property type="project" value="UniProtKB-UniRule"/>
</dbReference>
<dbReference type="GO" id="GO:0008932">
    <property type="term" value="F:lytic endotransglycosylase activity"/>
    <property type="evidence" value="ECO:0007669"/>
    <property type="project" value="UniProtKB-UniRule"/>
</dbReference>
<dbReference type="GO" id="GO:0005886">
    <property type="term" value="C:plasma membrane"/>
    <property type="evidence" value="ECO:0007669"/>
    <property type="project" value="UniProtKB-SubCell"/>
</dbReference>
<evidence type="ECO:0000256" key="4">
    <source>
        <dbReference type="ARBA" id="ARBA00023136"/>
    </source>
</evidence>
<keyword evidence="3 7" id="KW-1133">Transmembrane helix</keyword>
<reference evidence="8 9" key="1">
    <citation type="journal article" date="2016" name="Nat. Commun.">
        <title>Thousands of microbial genomes shed light on interconnected biogeochemical processes in an aquifer system.</title>
        <authorList>
            <person name="Anantharaman K."/>
            <person name="Brown C.T."/>
            <person name="Hug L.A."/>
            <person name="Sharon I."/>
            <person name="Castelle C.J."/>
            <person name="Probst A.J."/>
            <person name="Thomas B.C."/>
            <person name="Singh A."/>
            <person name="Wilkins M.J."/>
            <person name="Karaoz U."/>
            <person name="Brodie E.L."/>
            <person name="Williams K.H."/>
            <person name="Hubbard S.S."/>
            <person name="Banfield J.F."/>
        </authorList>
    </citation>
    <scope>NUCLEOTIDE SEQUENCE [LARGE SCALE GENOMIC DNA]</scope>
</reference>
<dbReference type="EMBL" id="MHOX01000007">
    <property type="protein sequence ID" value="OGZ71337.1"/>
    <property type="molecule type" value="Genomic_DNA"/>
</dbReference>
<comment type="function">
    <text evidence="7">Functions as a peptidoglycan terminase that cleaves nascent peptidoglycan strands endolytically to terminate their elongation.</text>
</comment>
<keyword evidence="1 7" id="KW-1003">Cell membrane</keyword>
<evidence type="ECO:0000313" key="9">
    <source>
        <dbReference type="Proteomes" id="UP000176308"/>
    </source>
</evidence>
<dbReference type="Proteomes" id="UP000176308">
    <property type="component" value="Unassembled WGS sequence"/>
</dbReference>
<protein>
    <recommendedName>
        <fullName evidence="7">Endolytic murein transglycosylase</fullName>
        <ecNumber evidence="7">4.2.2.29</ecNumber>
    </recommendedName>
    <alternativeName>
        <fullName evidence="7">Peptidoglycan lytic transglycosylase</fullName>
    </alternativeName>
    <alternativeName>
        <fullName evidence="7">Peptidoglycan polymerization terminase</fullName>
    </alternativeName>
</protein>
<dbReference type="EC" id="4.2.2.29" evidence="7"/>
<dbReference type="HAMAP" id="MF_02065">
    <property type="entry name" value="MltG"/>
    <property type="match status" value="1"/>
</dbReference>
<dbReference type="NCBIfam" id="TIGR00247">
    <property type="entry name" value="endolytic transglycosylase MltG"/>
    <property type="match status" value="1"/>
</dbReference>
<feature type="transmembrane region" description="Helical" evidence="7">
    <location>
        <begin position="12"/>
        <end position="31"/>
    </location>
</feature>
<evidence type="ECO:0000256" key="3">
    <source>
        <dbReference type="ARBA" id="ARBA00022989"/>
    </source>
</evidence>
<dbReference type="CDD" id="cd08010">
    <property type="entry name" value="MltG_like"/>
    <property type="match status" value="1"/>
</dbReference>
<name>A0A1G2I9P7_9BACT</name>
<accession>A0A1G2I9P7</accession>
<dbReference type="InterPro" id="IPR003770">
    <property type="entry name" value="MLTG-like"/>
</dbReference>
<evidence type="ECO:0000313" key="8">
    <source>
        <dbReference type="EMBL" id="OGZ71337.1"/>
    </source>
</evidence>
<dbReference type="Pfam" id="PF02618">
    <property type="entry name" value="YceG"/>
    <property type="match status" value="1"/>
</dbReference>
<evidence type="ECO:0000256" key="7">
    <source>
        <dbReference type="HAMAP-Rule" id="MF_02065"/>
    </source>
</evidence>
<gene>
    <name evidence="7" type="primary">mltG</name>
    <name evidence="8" type="ORF">A2904_02215</name>
</gene>
<sequence length="336" mass="37860">MRMKIKNLKKIISVASTILLLGLIFFSWEIYFPLKSGSSENIEFLAQKGEGDEEIAIRLKEQGIIKNNYFFGIYTIITGSDSKLQAGKYSLSPAMTIPEIVRKFVSGDVIKKKITILEGWDIKDIEKYFVDEEVSSAEDFNEALNKDYSDYDFLAEKPENIGIEGYLFPDTYNISLGEKAEDVVRLILSNFNKKLNAGLREQIISQNKTVFEVITMASIIEKEVKSTDDKKIVAGILWKRLEASMPLQVDSTVNYITGKNHSGVAIKDTKIDSPYNTYKYKGLPLGPISNPGMDSIIATIYPTESKYWYYLSGSNGKTIFSKTFAEHSAAIAKYLK</sequence>
<keyword evidence="4 7" id="KW-0472">Membrane</keyword>
<evidence type="ECO:0000256" key="2">
    <source>
        <dbReference type="ARBA" id="ARBA00022692"/>
    </source>
</evidence>
<keyword evidence="6 7" id="KW-0961">Cell wall biogenesis/degradation</keyword>
<dbReference type="GO" id="GO:0071555">
    <property type="term" value="P:cell wall organization"/>
    <property type="evidence" value="ECO:0007669"/>
    <property type="project" value="UniProtKB-KW"/>
</dbReference>
<keyword evidence="2 7" id="KW-0812">Transmembrane</keyword>
<evidence type="ECO:0000256" key="1">
    <source>
        <dbReference type="ARBA" id="ARBA00022475"/>
    </source>
</evidence>
<comment type="subcellular location">
    <subcellularLocation>
        <location evidence="7">Cell membrane</location>
        <topology evidence="7">Single-pass membrane protein</topology>
    </subcellularLocation>
</comment>
<evidence type="ECO:0000256" key="5">
    <source>
        <dbReference type="ARBA" id="ARBA00023239"/>
    </source>
</evidence>
<feature type="site" description="Important for catalytic activity" evidence="7">
    <location>
        <position position="223"/>
    </location>
</feature>
<comment type="catalytic activity">
    <reaction evidence="7">
        <text>a peptidoglycan chain = a peptidoglycan chain with N-acetyl-1,6-anhydromuramyl-[peptide] at the reducing end + a peptidoglycan chain with N-acetylglucosamine at the non-reducing end.</text>
        <dbReference type="EC" id="4.2.2.29"/>
    </reaction>
</comment>
<proteinExistence type="inferred from homology"/>